<accession>A0ABR4GTD3</accession>
<dbReference type="Proteomes" id="UP001610334">
    <property type="component" value="Unassembled WGS sequence"/>
</dbReference>
<protein>
    <submittedName>
        <fullName evidence="3">Nucleoside phosphorylase domain-containing protein</fullName>
    </submittedName>
</protein>
<name>A0ABR4GTD3_9EURO</name>
<dbReference type="Gene3D" id="3.40.50.1580">
    <property type="entry name" value="Nucleoside phosphorylase domain"/>
    <property type="match status" value="1"/>
</dbReference>
<reference evidence="3 4" key="1">
    <citation type="submission" date="2024-07" db="EMBL/GenBank/DDBJ databases">
        <title>Section-level genome sequencing and comparative genomics of Aspergillus sections Usti and Cavernicolus.</title>
        <authorList>
            <consortium name="Lawrence Berkeley National Laboratory"/>
            <person name="Nybo J.L."/>
            <person name="Vesth T.C."/>
            <person name="Theobald S."/>
            <person name="Frisvad J.C."/>
            <person name="Larsen T.O."/>
            <person name="Kjaerboelling I."/>
            <person name="Rothschild-Mancinelli K."/>
            <person name="Lyhne E.K."/>
            <person name="Kogle M.E."/>
            <person name="Barry K."/>
            <person name="Clum A."/>
            <person name="Na H."/>
            <person name="Ledsgaard L."/>
            <person name="Lin J."/>
            <person name="Lipzen A."/>
            <person name="Kuo A."/>
            <person name="Riley R."/>
            <person name="Mondo S."/>
            <person name="Labutti K."/>
            <person name="Haridas S."/>
            <person name="Pangalinan J."/>
            <person name="Salamov A.A."/>
            <person name="Simmons B.A."/>
            <person name="Magnuson J.K."/>
            <person name="Chen J."/>
            <person name="Drula E."/>
            <person name="Henrissat B."/>
            <person name="Wiebenga A."/>
            <person name="Lubbers R.J."/>
            <person name="Gomes A.C."/>
            <person name="Makela M.R."/>
            <person name="Stajich J."/>
            <person name="Grigoriev I.V."/>
            <person name="Mortensen U.H."/>
            <person name="De Vries R.P."/>
            <person name="Baker S.E."/>
            <person name="Andersen M.R."/>
        </authorList>
    </citation>
    <scope>NUCLEOTIDE SEQUENCE [LARGE SCALE GENOMIC DNA]</scope>
    <source>
        <strain evidence="3 4">CBS 588.65</strain>
    </source>
</reference>
<dbReference type="InterPro" id="IPR035994">
    <property type="entry name" value="Nucleoside_phosphorylase_sf"/>
</dbReference>
<dbReference type="PANTHER" id="PTHR46082">
    <property type="entry name" value="ATP/GTP-BINDING PROTEIN-RELATED"/>
    <property type="match status" value="1"/>
</dbReference>
<dbReference type="InterPro" id="IPR056884">
    <property type="entry name" value="NPHP3-like_N"/>
</dbReference>
<feature type="domain" description="NACHT" evidence="2">
    <location>
        <begin position="369"/>
        <end position="517"/>
    </location>
</feature>
<keyword evidence="1" id="KW-0677">Repeat</keyword>
<proteinExistence type="predicted"/>
<dbReference type="InterPro" id="IPR053137">
    <property type="entry name" value="NLR-like"/>
</dbReference>
<dbReference type="Pfam" id="PF24883">
    <property type="entry name" value="NPHP3_N"/>
    <property type="match status" value="1"/>
</dbReference>
<dbReference type="SUPFAM" id="SSF53167">
    <property type="entry name" value="Purine and uridine phosphorylases"/>
    <property type="match status" value="1"/>
</dbReference>
<evidence type="ECO:0000313" key="4">
    <source>
        <dbReference type="Proteomes" id="UP001610334"/>
    </source>
</evidence>
<evidence type="ECO:0000256" key="1">
    <source>
        <dbReference type="ARBA" id="ARBA00022737"/>
    </source>
</evidence>
<dbReference type="InterPro" id="IPR007111">
    <property type="entry name" value="NACHT_NTPase"/>
</dbReference>
<gene>
    <name evidence="3" type="ORF">BJX63DRAFT_116199</name>
</gene>
<dbReference type="Gene3D" id="3.40.50.300">
    <property type="entry name" value="P-loop containing nucleotide triphosphate hydrolases"/>
    <property type="match status" value="1"/>
</dbReference>
<dbReference type="PROSITE" id="PS50837">
    <property type="entry name" value="NACHT"/>
    <property type="match status" value="1"/>
</dbReference>
<organism evidence="3 4">
    <name type="scientific">Aspergillus granulosus</name>
    <dbReference type="NCBI Taxonomy" id="176169"/>
    <lineage>
        <taxon>Eukaryota</taxon>
        <taxon>Fungi</taxon>
        <taxon>Dikarya</taxon>
        <taxon>Ascomycota</taxon>
        <taxon>Pezizomycotina</taxon>
        <taxon>Eurotiomycetes</taxon>
        <taxon>Eurotiomycetidae</taxon>
        <taxon>Eurotiales</taxon>
        <taxon>Aspergillaceae</taxon>
        <taxon>Aspergillus</taxon>
        <taxon>Aspergillus subgen. Nidulantes</taxon>
    </lineage>
</organism>
<dbReference type="EMBL" id="JBFXLT010000189">
    <property type="protein sequence ID" value="KAL2802340.1"/>
    <property type="molecule type" value="Genomic_DNA"/>
</dbReference>
<sequence>MPSLDPNLYTVAWIAPLEIEVQAALQMLDKVHLGGFPAGPGDDYVFYAGEISGHNVVVATFAAGQPYGTSSATAIASHIRKTFPNLWFGLLVGVAAGLPNLSQSPPLDIRLGDVIVALNNGDNPAIVPYGLGKEKGGDFGFQLLRNGFSLPQTTRIVVSAISKIKARERDTEAFLGHYKNIAKKAAKFSDPGQDTDYLYCSRNAMPVSRPRRPDSERTRVWYGSIGSGDKLLKSARDRDKLRDDYNVIGLEMEAAGVMNEIPVGVIRGVCDYGDERKNKDWQPYAAAMGAAYAKAVLLEIQPKGTAQSVPMKYNFTEEDNQCLASLMLSNPEVDRHIIEERKGGLLNDSFQWILIDTEFQKWRSGAESQVLWVKGDAGKGKTMLMIGVIKELLQRDGPESSVSIAYFLCQGTEPQRNNAIAVLRGLLYLLIFQQPFLITHLRRKYDHEGKMLFEGANAFYSLSAVFQKMLHESKQATTYLVVDALDECEEGLPDLLKLIMKTTTIPSVRVKWLVSSRNKDDIEHILGPDHENKITRYHN</sequence>
<comment type="caution">
    <text evidence="3">The sequence shown here is derived from an EMBL/GenBank/DDBJ whole genome shotgun (WGS) entry which is preliminary data.</text>
</comment>
<evidence type="ECO:0000313" key="3">
    <source>
        <dbReference type="EMBL" id="KAL2802340.1"/>
    </source>
</evidence>
<dbReference type="InterPro" id="IPR027417">
    <property type="entry name" value="P-loop_NTPase"/>
</dbReference>
<keyword evidence="4" id="KW-1185">Reference proteome</keyword>
<evidence type="ECO:0000259" key="2">
    <source>
        <dbReference type="PROSITE" id="PS50837"/>
    </source>
</evidence>
<dbReference type="PANTHER" id="PTHR46082:SF11">
    <property type="entry name" value="AAA+ ATPASE DOMAIN-CONTAINING PROTEIN-RELATED"/>
    <property type="match status" value="1"/>
</dbReference>